<dbReference type="InterPro" id="IPR014718">
    <property type="entry name" value="GH-type_carb-bd"/>
</dbReference>
<accession>A0A382QD37</accession>
<dbReference type="PANTHER" id="PTHR10091:SF0">
    <property type="entry name" value="GALACTOSE MUTAROTASE"/>
    <property type="match status" value="1"/>
</dbReference>
<name>A0A382QD37_9ZZZZ</name>
<organism evidence="1">
    <name type="scientific">marine metagenome</name>
    <dbReference type="NCBI Taxonomy" id="408172"/>
    <lineage>
        <taxon>unclassified sequences</taxon>
        <taxon>metagenomes</taxon>
        <taxon>ecological metagenomes</taxon>
    </lineage>
</organism>
<dbReference type="GO" id="GO:0030246">
    <property type="term" value="F:carbohydrate binding"/>
    <property type="evidence" value="ECO:0007669"/>
    <property type="project" value="InterPro"/>
</dbReference>
<proteinExistence type="predicted"/>
<dbReference type="Pfam" id="PF01263">
    <property type="entry name" value="Aldose_epim"/>
    <property type="match status" value="1"/>
</dbReference>
<dbReference type="InterPro" id="IPR008183">
    <property type="entry name" value="Aldose_1/G6P_1-epimerase"/>
</dbReference>
<dbReference type="GO" id="GO:0004034">
    <property type="term" value="F:aldose 1-epimerase activity"/>
    <property type="evidence" value="ECO:0007669"/>
    <property type="project" value="TreeGrafter"/>
</dbReference>
<dbReference type="Gene3D" id="2.70.98.10">
    <property type="match status" value="1"/>
</dbReference>
<feature type="non-terminal residue" evidence="1">
    <location>
        <position position="154"/>
    </location>
</feature>
<dbReference type="PANTHER" id="PTHR10091">
    <property type="entry name" value="ALDOSE-1-EPIMERASE"/>
    <property type="match status" value="1"/>
</dbReference>
<dbReference type="InterPro" id="IPR011013">
    <property type="entry name" value="Gal_mutarotase_sf_dom"/>
</dbReference>
<protein>
    <recommendedName>
        <fullName evidence="2">Aldose 1-epimerase</fullName>
    </recommendedName>
</protein>
<dbReference type="GO" id="GO:0033499">
    <property type="term" value="P:galactose catabolic process via UDP-galactose, Leloir pathway"/>
    <property type="evidence" value="ECO:0007669"/>
    <property type="project" value="TreeGrafter"/>
</dbReference>
<dbReference type="GO" id="GO:0006006">
    <property type="term" value="P:glucose metabolic process"/>
    <property type="evidence" value="ECO:0007669"/>
    <property type="project" value="TreeGrafter"/>
</dbReference>
<dbReference type="AlphaFoldDB" id="A0A382QD37"/>
<sequence>MKLSSEFVKKESNKEVKKITFENDNGYVVSFYNFGGYLHSVEIPSKKQSNDKEDVLLGYNNFFEYENDTSYLNSVVGRVCGRISNSKFKLNNKEYNLFANDNSNHLHGGKIGFNKKIWSISKLAEKNDSLKCILEYFSENMEEGYPGNLVCKTS</sequence>
<dbReference type="EMBL" id="UINC01113621">
    <property type="protein sequence ID" value="SVC83356.1"/>
    <property type="molecule type" value="Genomic_DNA"/>
</dbReference>
<reference evidence="1" key="1">
    <citation type="submission" date="2018-05" db="EMBL/GenBank/DDBJ databases">
        <authorList>
            <person name="Lanie J.A."/>
            <person name="Ng W.-L."/>
            <person name="Kazmierczak K.M."/>
            <person name="Andrzejewski T.M."/>
            <person name="Davidsen T.M."/>
            <person name="Wayne K.J."/>
            <person name="Tettelin H."/>
            <person name="Glass J.I."/>
            <person name="Rusch D."/>
            <person name="Podicherti R."/>
            <person name="Tsui H.-C.T."/>
            <person name="Winkler M.E."/>
        </authorList>
    </citation>
    <scope>NUCLEOTIDE SEQUENCE</scope>
</reference>
<evidence type="ECO:0008006" key="2">
    <source>
        <dbReference type="Google" id="ProtNLM"/>
    </source>
</evidence>
<dbReference type="SUPFAM" id="SSF74650">
    <property type="entry name" value="Galactose mutarotase-like"/>
    <property type="match status" value="1"/>
</dbReference>
<gene>
    <name evidence="1" type="ORF">METZ01_LOCUS336210</name>
</gene>
<evidence type="ECO:0000313" key="1">
    <source>
        <dbReference type="EMBL" id="SVC83356.1"/>
    </source>
</evidence>